<gene>
    <name evidence="1" type="ORF">SDC9_183545</name>
</gene>
<accession>A0A645HBE9</accession>
<proteinExistence type="predicted"/>
<comment type="caution">
    <text evidence="1">The sequence shown here is derived from an EMBL/GenBank/DDBJ whole genome shotgun (WGS) entry which is preliminary data.</text>
</comment>
<dbReference type="EMBL" id="VSSQ01089954">
    <property type="protein sequence ID" value="MPN36040.1"/>
    <property type="molecule type" value="Genomic_DNA"/>
</dbReference>
<reference evidence="1" key="1">
    <citation type="submission" date="2019-08" db="EMBL/GenBank/DDBJ databases">
        <authorList>
            <person name="Kucharzyk K."/>
            <person name="Murdoch R.W."/>
            <person name="Higgins S."/>
            <person name="Loffler F."/>
        </authorList>
    </citation>
    <scope>NUCLEOTIDE SEQUENCE</scope>
</reference>
<name>A0A645HBE9_9ZZZZ</name>
<evidence type="ECO:0000313" key="1">
    <source>
        <dbReference type="EMBL" id="MPN36040.1"/>
    </source>
</evidence>
<protein>
    <submittedName>
        <fullName evidence="1">Uncharacterized protein</fullName>
    </submittedName>
</protein>
<dbReference type="AlphaFoldDB" id="A0A645HBE9"/>
<sequence length="52" mass="5433">MISAYCDMTLRESQSDSSFAADELCAGSDSVITEPPSLIIAVSVLNLVLVLG</sequence>
<organism evidence="1">
    <name type="scientific">bioreactor metagenome</name>
    <dbReference type="NCBI Taxonomy" id="1076179"/>
    <lineage>
        <taxon>unclassified sequences</taxon>
        <taxon>metagenomes</taxon>
        <taxon>ecological metagenomes</taxon>
    </lineage>
</organism>